<dbReference type="InterPro" id="IPR007893">
    <property type="entry name" value="Spore_coat_U/FanG"/>
</dbReference>
<reference evidence="4" key="1">
    <citation type="journal article" date="2019" name="Int. J. Syst. Evol. Microbiol.">
        <title>The Global Catalogue of Microorganisms (GCM) 10K type strain sequencing project: providing services to taxonomists for standard genome sequencing and annotation.</title>
        <authorList>
            <consortium name="The Broad Institute Genomics Platform"/>
            <consortium name="The Broad Institute Genome Sequencing Center for Infectious Disease"/>
            <person name="Wu L."/>
            <person name="Ma J."/>
        </authorList>
    </citation>
    <scope>NUCLEOTIDE SEQUENCE [LARGE SCALE GENOMIC DNA]</scope>
    <source>
        <strain evidence="4">JCM 17066</strain>
    </source>
</reference>
<evidence type="ECO:0000256" key="1">
    <source>
        <dbReference type="SAM" id="SignalP"/>
    </source>
</evidence>
<keyword evidence="1" id="KW-0732">Signal</keyword>
<dbReference type="PANTHER" id="PTHR37089:SF3">
    <property type="entry name" value="EXPORTED PROTEIN"/>
    <property type="match status" value="1"/>
</dbReference>
<gene>
    <name evidence="3" type="ORF">ACFPM8_08535</name>
</gene>
<dbReference type="EMBL" id="JBHSMT010000013">
    <property type="protein sequence ID" value="MFC5474005.1"/>
    <property type="molecule type" value="Genomic_DNA"/>
</dbReference>
<feature type="domain" description="Spore coat protein U/FanG" evidence="2">
    <location>
        <begin position="25"/>
        <end position="155"/>
    </location>
</feature>
<protein>
    <submittedName>
        <fullName evidence="3">Spore coat U domain-containing protein</fullName>
    </submittedName>
</protein>
<organism evidence="3 4">
    <name type="scientific">Paraherbaspirillum soli</name>
    <dbReference type="NCBI Taxonomy" id="631222"/>
    <lineage>
        <taxon>Bacteria</taxon>
        <taxon>Pseudomonadati</taxon>
        <taxon>Pseudomonadota</taxon>
        <taxon>Betaproteobacteria</taxon>
        <taxon>Burkholderiales</taxon>
        <taxon>Oxalobacteraceae</taxon>
        <taxon>Paraherbaspirillum</taxon>
    </lineage>
</organism>
<feature type="signal peptide" evidence="1">
    <location>
        <begin position="1"/>
        <end position="23"/>
    </location>
</feature>
<accession>A0ABW0M7I3</accession>
<keyword evidence="4" id="KW-1185">Reference proteome</keyword>
<dbReference type="Pfam" id="PF05229">
    <property type="entry name" value="SCPU"/>
    <property type="match status" value="1"/>
</dbReference>
<dbReference type="PANTHER" id="PTHR37089">
    <property type="entry name" value="PROTEIN U-RELATED"/>
    <property type="match status" value="1"/>
</dbReference>
<feature type="chain" id="PRO_5047500782" evidence="1">
    <location>
        <begin position="24"/>
        <end position="158"/>
    </location>
</feature>
<dbReference type="Proteomes" id="UP001596045">
    <property type="component" value="Unassembled WGS sequence"/>
</dbReference>
<proteinExistence type="predicted"/>
<dbReference type="InterPro" id="IPR053167">
    <property type="entry name" value="Spore_coat_component"/>
</dbReference>
<dbReference type="SMART" id="SM00972">
    <property type="entry name" value="SCPU"/>
    <property type="match status" value="1"/>
</dbReference>
<dbReference type="RefSeq" id="WP_378997052.1">
    <property type="nucleotide sequence ID" value="NZ_JBHSMT010000013.1"/>
</dbReference>
<evidence type="ECO:0000313" key="3">
    <source>
        <dbReference type="EMBL" id="MFC5474005.1"/>
    </source>
</evidence>
<name>A0ABW0M7I3_9BURK</name>
<evidence type="ECO:0000259" key="2">
    <source>
        <dbReference type="Pfam" id="PF05229"/>
    </source>
</evidence>
<comment type="caution">
    <text evidence="3">The sequence shown here is derived from an EMBL/GenBank/DDBJ whole genome shotgun (WGS) entry which is preliminary data.</text>
</comment>
<sequence>MRQRIKWLPACIVLLALPWSARAQLVTCTGAVTGIAFGSYASPGSANADGSGTINVTCTATLVVSPVNYTITLSTGNGSYATRKLVSGTHSLNYNLYTNTTRLNVWGDGSAGTSTVSDNYVVLLTPTVRPYTVYGRIPGSQNPHAGSYQDNLTVTITY</sequence>
<evidence type="ECO:0000313" key="4">
    <source>
        <dbReference type="Proteomes" id="UP001596045"/>
    </source>
</evidence>